<dbReference type="AlphaFoldDB" id="A0A0F9C0Y0"/>
<dbReference type="EMBL" id="LAZR01035330">
    <property type="protein sequence ID" value="KKL27809.1"/>
    <property type="molecule type" value="Genomic_DNA"/>
</dbReference>
<organism evidence="1">
    <name type="scientific">marine sediment metagenome</name>
    <dbReference type="NCBI Taxonomy" id="412755"/>
    <lineage>
        <taxon>unclassified sequences</taxon>
        <taxon>metagenomes</taxon>
        <taxon>ecological metagenomes</taxon>
    </lineage>
</organism>
<sequence length="83" mass="9148">MRKLTNVTYTNARTMSQEQKDNLLIPEEYYGSVAIESWNVNGKLVRKGVCVAGGITNYILGLGEFKDESSFAQVSNGEVNNGE</sequence>
<comment type="caution">
    <text evidence="1">The sequence shown here is derived from an EMBL/GenBank/DDBJ whole genome shotgun (WGS) entry which is preliminary data.</text>
</comment>
<proteinExistence type="predicted"/>
<evidence type="ECO:0000313" key="1">
    <source>
        <dbReference type="EMBL" id="KKL27809.1"/>
    </source>
</evidence>
<reference evidence="1" key="1">
    <citation type="journal article" date="2015" name="Nature">
        <title>Complex archaea that bridge the gap between prokaryotes and eukaryotes.</title>
        <authorList>
            <person name="Spang A."/>
            <person name="Saw J.H."/>
            <person name="Jorgensen S.L."/>
            <person name="Zaremba-Niedzwiedzka K."/>
            <person name="Martijn J."/>
            <person name="Lind A.E."/>
            <person name="van Eijk R."/>
            <person name="Schleper C."/>
            <person name="Guy L."/>
            <person name="Ettema T.J."/>
        </authorList>
    </citation>
    <scope>NUCLEOTIDE SEQUENCE</scope>
</reference>
<name>A0A0F9C0Y0_9ZZZZ</name>
<gene>
    <name evidence="1" type="ORF">LCGC14_2381480</name>
</gene>
<accession>A0A0F9C0Y0</accession>
<protein>
    <submittedName>
        <fullName evidence="1">Uncharacterized protein</fullName>
    </submittedName>
</protein>